<evidence type="ECO:0000259" key="3">
    <source>
        <dbReference type="Pfam" id="PF12142"/>
    </source>
</evidence>
<comment type="similarity">
    <text evidence="1">Belongs to the tyrosinase family.</text>
</comment>
<dbReference type="PANTHER" id="PTHR36608">
    <property type="entry name" value="POLYPHENOL OXIDASE C, CHLOROPLASTIC-LIKE"/>
    <property type="match status" value="1"/>
</dbReference>
<gene>
    <name evidence="5" type="ORF">Salat_2014400</name>
</gene>
<keyword evidence="6" id="KW-1185">Reference proteome</keyword>
<feature type="domain" description="Polyphenol oxidase central" evidence="3">
    <location>
        <begin position="24"/>
        <end position="68"/>
    </location>
</feature>
<organism evidence="5 6">
    <name type="scientific">Sesamum alatum</name>
    <dbReference type="NCBI Taxonomy" id="300844"/>
    <lineage>
        <taxon>Eukaryota</taxon>
        <taxon>Viridiplantae</taxon>
        <taxon>Streptophyta</taxon>
        <taxon>Embryophyta</taxon>
        <taxon>Tracheophyta</taxon>
        <taxon>Spermatophyta</taxon>
        <taxon>Magnoliopsida</taxon>
        <taxon>eudicotyledons</taxon>
        <taxon>Gunneridae</taxon>
        <taxon>Pentapetalae</taxon>
        <taxon>asterids</taxon>
        <taxon>lamiids</taxon>
        <taxon>Lamiales</taxon>
        <taxon>Pedaliaceae</taxon>
        <taxon>Sesamum</taxon>
    </lineage>
</organism>
<evidence type="ECO:0000256" key="2">
    <source>
        <dbReference type="ARBA" id="ARBA00023157"/>
    </source>
</evidence>
<keyword evidence="2" id="KW-1015">Disulfide bond</keyword>
<reference evidence="5" key="2">
    <citation type="journal article" date="2024" name="Plant">
        <title>Genomic evolution and insights into agronomic trait innovations of Sesamum species.</title>
        <authorList>
            <person name="Miao H."/>
            <person name="Wang L."/>
            <person name="Qu L."/>
            <person name="Liu H."/>
            <person name="Sun Y."/>
            <person name="Le M."/>
            <person name="Wang Q."/>
            <person name="Wei S."/>
            <person name="Zheng Y."/>
            <person name="Lin W."/>
            <person name="Duan Y."/>
            <person name="Cao H."/>
            <person name="Xiong S."/>
            <person name="Wang X."/>
            <person name="Wei L."/>
            <person name="Li C."/>
            <person name="Ma Q."/>
            <person name="Ju M."/>
            <person name="Zhao R."/>
            <person name="Li G."/>
            <person name="Mu C."/>
            <person name="Tian Q."/>
            <person name="Mei H."/>
            <person name="Zhang T."/>
            <person name="Gao T."/>
            <person name="Zhang H."/>
        </authorList>
    </citation>
    <scope>NUCLEOTIDE SEQUENCE</scope>
    <source>
        <strain evidence="5">3651</strain>
    </source>
</reference>
<dbReference type="PANTHER" id="PTHR36608:SF1">
    <property type="entry name" value="POLYPHENOL OXIDASE C, CHLOROPLASTIC-LIKE"/>
    <property type="match status" value="1"/>
</dbReference>
<comment type="caution">
    <text evidence="5">The sequence shown here is derived from an EMBL/GenBank/DDBJ whole genome shotgun (WGS) entry which is preliminary data.</text>
</comment>
<dbReference type="InterPro" id="IPR022739">
    <property type="entry name" value="Polyphenol_oxidase_cen"/>
</dbReference>
<dbReference type="Proteomes" id="UP001293254">
    <property type="component" value="Unassembled WGS sequence"/>
</dbReference>
<proteinExistence type="inferred from homology"/>
<dbReference type="EMBL" id="JACGWO010000008">
    <property type="protein sequence ID" value="KAK4420639.1"/>
    <property type="molecule type" value="Genomic_DNA"/>
</dbReference>
<dbReference type="Gene3D" id="1.10.1280.10">
    <property type="entry name" value="Di-copper center containing domain from catechol oxidase"/>
    <property type="match status" value="1"/>
</dbReference>
<protein>
    <submittedName>
        <fullName evidence="5">Polyphenol oxidase II, chloroplastic</fullName>
    </submittedName>
</protein>
<sequence>MWTLWQYDLPSEQIPDKTIHSDNFKNAEFLFYDENAQLVRVKAGDCVNNQLLGYDFQQVDLPWVDHRPPPQTAKAKVAKADKTAENVETVFPINLDKIVRIVVPKTKKGKADESLVIENITLDTSKFLKVDVFVNDEDDDLTELDKAAYAGTIAQVPHKGHKTTTTSITLKLTDLYKRMDVDDDDTVLVTLVPRHQGEGVTIGGVKIVENPPPPKSSG</sequence>
<dbReference type="Pfam" id="PF12142">
    <property type="entry name" value="PPO1_DWL"/>
    <property type="match status" value="1"/>
</dbReference>
<dbReference type="InterPro" id="IPR022740">
    <property type="entry name" value="Polyphenol_oxidase_C"/>
</dbReference>
<accession>A0AAE1XZ57</accession>
<reference evidence="5" key="1">
    <citation type="submission" date="2020-06" db="EMBL/GenBank/DDBJ databases">
        <authorList>
            <person name="Li T."/>
            <person name="Hu X."/>
            <person name="Zhang T."/>
            <person name="Song X."/>
            <person name="Zhang H."/>
            <person name="Dai N."/>
            <person name="Sheng W."/>
            <person name="Hou X."/>
            <person name="Wei L."/>
        </authorList>
    </citation>
    <scope>NUCLEOTIDE SEQUENCE</scope>
    <source>
        <strain evidence="5">3651</strain>
        <tissue evidence="5">Leaf</tissue>
    </source>
</reference>
<evidence type="ECO:0000313" key="5">
    <source>
        <dbReference type="EMBL" id="KAK4420639.1"/>
    </source>
</evidence>
<dbReference type="InterPro" id="IPR008922">
    <property type="entry name" value="Di-copper_centre_dom_sf"/>
</dbReference>
<dbReference type="AlphaFoldDB" id="A0AAE1XZ57"/>
<dbReference type="Pfam" id="PF12143">
    <property type="entry name" value="PPO1_KFDV"/>
    <property type="match status" value="1"/>
</dbReference>
<evidence type="ECO:0000259" key="4">
    <source>
        <dbReference type="Pfam" id="PF12143"/>
    </source>
</evidence>
<dbReference type="GO" id="GO:0004097">
    <property type="term" value="F:catechol oxidase activity"/>
    <property type="evidence" value="ECO:0007669"/>
    <property type="project" value="InterPro"/>
</dbReference>
<dbReference type="SUPFAM" id="SSF48056">
    <property type="entry name" value="Di-copper centre-containing domain"/>
    <property type="match status" value="1"/>
</dbReference>
<evidence type="ECO:0000256" key="1">
    <source>
        <dbReference type="ARBA" id="ARBA00009928"/>
    </source>
</evidence>
<name>A0AAE1XZ57_9LAMI</name>
<feature type="domain" description="Polyphenol oxidase C-terminal" evidence="4">
    <location>
        <begin position="91"/>
        <end position="207"/>
    </location>
</feature>
<evidence type="ECO:0000313" key="6">
    <source>
        <dbReference type="Proteomes" id="UP001293254"/>
    </source>
</evidence>